<dbReference type="AlphaFoldDB" id="A0A2H3E4Z6"/>
<accession>A0A2H3E4Z6</accession>
<reference evidence="3" key="1">
    <citation type="journal article" date="2017" name="Nat. Ecol. Evol.">
        <title>Genome expansion and lineage-specific genetic innovations in the forest pathogenic fungi Armillaria.</title>
        <authorList>
            <person name="Sipos G."/>
            <person name="Prasanna A.N."/>
            <person name="Walter M.C."/>
            <person name="O'Connor E."/>
            <person name="Balint B."/>
            <person name="Krizsan K."/>
            <person name="Kiss B."/>
            <person name="Hess J."/>
            <person name="Varga T."/>
            <person name="Slot J."/>
            <person name="Riley R."/>
            <person name="Boka B."/>
            <person name="Rigling D."/>
            <person name="Barry K."/>
            <person name="Lee J."/>
            <person name="Mihaltcheva S."/>
            <person name="LaButti K."/>
            <person name="Lipzen A."/>
            <person name="Waldron R."/>
            <person name="Moloney N.M."/>
            <person name="Sperisen C."/>
            <person name="Kredics L."/>
            <person name="Vagvoelgyi C."/>
            <person name="Patrignani A."/>
            <person name="Fitzpatrick D."/>
            <person name="Nagy I."/>
            <person name="Doyle S."/>
            <person name="Anderson J.B."/>
            <person name="Grigoriev I.V."/>
            <person name="Gueldener U."/>
            <person name="Muensterkoetter M."/>
            <person name="Nagy L.G."/>
        </authorList>
    </citation>
    <scope>NUCLEOTIDE SEQUENCE [LARGE SCALE GENOMIC DNA]</scope>
    <source>
        <strain evidence="3">Ar21-2</strain>
    </source>
</reference>
<evidence type="ECO:0000313" key="2">
    <source>
        <dbReference type="EMBL" id="PBK98792.1"/>
    </source>
</evidence>
<dbReference type="GO" id="GO:0046983">
    <property type="term" value="F:protein dimerization activity"/>
    <property type="evidence" value="ECO:0007669"/>
    <property type="project" value="InterPro"/>
</dbReference>
<gene>
    <name evidence="2" type="ORF">ARMGADRAFT_589341</name>
</gene>
<dbReference type="OrthoDB" id="2133190at2759"/>
<evidence type="ECO:0000256" key="1">
    <source>
        <dbReference type="SAM" id="MobiDB-lite"/>
    </source>
</evidence>
<proteinExistence type="predicted"/>
<dbReference type="Proteomes" id="UP000217790">
    <property type="component" value="Unassembled WGS sequence"/>
</dbReference>
<feature type="region of interest" description="Disordered" evidence="1">
    <location>
        <begin position="1"/>
        <end position="26"/>
    </location>
</feature>
<organism evidence="2 3">
    <name type="scientific">Armillaria gallica</name>
    <name type="common">Bulbous honey fungus</name>
    <name type="synonym">Armillaria bulbosa</name>
    <dbReference type="NCBI Taxonomy" id="47427"/>
    <lineage>
        <taxon>Eukaryota</taxon>
        <taxon>Fungi</taxon>
        <taxon>Dikarya</taxon>
        <taxon>Basidiomycota</taxon>
        <taxon>Agaricomycotina</taxon>
        <taxon>Agaricomycetes</taxon>
        <taxon>Agaricomycetidae</taxon>
        <taxon>Agaricales</taxon>
        <taxon>Marasmiineae</taxon>
        <taxon>Physalacriaceae</taxon>
        <taxon>Armillaria</taxon>
    </lineage>
</organism>
<evidence type="ECO:0000313" key="3">
    <source>
        <dbReference type="Proteomes" id="UP000217790"/>
    </source>
</evidence>
<name>A0A2H3E4Z6_ARMGA</name>
<dbReference type="InterPro" id="IPR036638">
    <property type="entry name" value="HLH_DNA-bd_sf"/>
</dbReference>
<dbReference type="STRING" id="47427.A0A2H3E4Z6"/>
<keyword evidence="3" id="KW-1185">Reference proteome</keyword>
<dbReference type="InParanoid" id="A0A2H3E4Z6"/>
<sequence length="168" mass="18337">MAVSTMASVLSASTPPPSTPPASQAAPFRATLVPSSAAAPSTILMSSRLKVPHTTLECRYRTNFNARIQSLHTAVPALRVLEWNNGPKKNKGMKAKVRNEQDFAHIVDERGYVGGGSAATSLERPLSTFECLRSGRCGWSVNRMDRRHWFRGWLADRPSCGRKSGGEI</sequence>
<dbReference type="Gene3D" id="4.10.280.10">
    <property type="entry name" value="Helix-loop-helix DNA-binding domain"/>
    <property type="match status" value="1"/>
</dbReference>
<feature type="compositionally biased region" description="Polar residues" evidence="1">
    <location>
        <begin position="1"/>
        <end position="10"/>
    </location>
</feature>
<protein>
    <submittedName>
        <fullName evidence="2">Uncharacterized protein</fullName>
    </submittedName>
</protein>
<dbReference type="EMBL" id="KZ293648">
    <property type="protein sequence ID" value="PBK98792.1"/>
    <property type="molecule type" value="Genomic_DNA"/>
</dbReference>